<evidence type="ECO:0000259" key="2">
    <source>
        <dbReference type="SMART" id="SM00852"/>
    </source>
</evidence>
<keyword evidence="4" id="KW-1185">Reference proteome</keyword>
<dbReference type="InterPro" id="IPR036653">
    <property type="entry name" value="CinA-like_C"/>
</dbReference>
<comment type="similarity">
    <text evidence="1">Belongs to the CinA family.</text>
</comment>
<dbReference type="Pfam" id="PF18146">
    <property type="entry name" value="CinA_KH"/>
    <property type="match status" value="1"/>
</dbReference>
<dbReference type="InterPro" id="IPR041424">
    <property type="entry name" value="CinA_KH"/>
</dbReference>
<dbReference type="InterPro" id="IPR008135">
    <property type="entry name" value="Competence-induced_CinA"/>
</dbReference>
<evidence type="ECO:0000313" key="3">
    <source>
        <dbReference type="EMBL" id="SEG20094.1"/>
    </source>
</evidence>
<dbReference type="InterPro" id="IPR036425">
    <property type="entry name" value="MoaB/Mog-like_dom_sf"/>
</dbReference>
<evidence type="ECO:0000313" key="4">
    <source>
        <dbReference type="Proteomes" id="UP000236736"/>
    </source>
</evidence>
<dbReference type="InterPro" id="IPR050101">
    <property type="entry name" value="CinA"/>
</dbReference>
<dbReference type="HAMAP" id="MF_00226_B">
    <property type="entry name" value="CinA_B"/>
    <property type="match status" value="1"/>
</dbReference>
<proteinExistence type="inferred from homology"/>
<dbReference type="Gene3D" id="3.30.70.2860">
    <property type="match status" value="1"/>
</dbReference>
<dbReference type="Gene3D" id="3.40.980.10">
    <property type="entry name" value="MoaB/Mog-like domain"/>
    <property type="match status" value="1"/>
</dbReference>
<dbReference type="NCBIfam" id="TIGR00200">
    <property type="entry name" value="cinA_nterm"/>
    <property type="match status" value="1"/>
</dbReference>
<dbReference type="Pfam" id="PF02464">
    <property type="entry name" value="CinA"/>
    <property type="match status" value="1"/>
</dbReference>
<dbReference type="SUPFAM" id="SSF142433">
    <property type="entry name" value="CinA-like"/>
    <property type="match status" value="1"/>
</dbReference>
<reference evidence="4" key="1">
    <citation type="submission" date="2016-10" db="EMBL/GenBank/DDBJ databases">
        <authorList>
            <person name="Varghese N."/>
            <person name="Submissions S."/>
        </authorList>
    </citation>
    <scope>NUCLEOTIDE SEQUENCE [LARGE SCALE GENOMIC DNA]</scope>
    <source>
        <strain evidence="4">DSM 17298</strain>
    </source>
</reference>
<name>A0A1H5Y7Z6_9BACT</name>
<dbReference type="EMBL" id="FNVR01000017">
    <property type="protein sequence ID" value="SEG20094.1"/>
    <property type="molecule type" value="Genomic_DNA"/>
</dbReference>
<dbReference type="PANTHER" id="PTHR13939">
    <property type="entry name" value="NICOTINAMIDE-NUCLEOTIDE AMIDOHYDROLASE PNCC"/>
    <property type="match status" value="1"/>
</dbReference>
<dbReference type="InterPro" id="IPR008136">
    <property type="entry name" value="CinA_C"/>
</dbReference>
<dbReference type="RefSeq" id="WP_103925514.1">
    <property type="nucleotide sequence ID" value="NZ_FNVR01000017.1"/>
</dbReference>
<dbReference type="CDD" id="cd00885">
    <property type="entry name" value="cinA"/>
    <property type="match status" value="1"/>
</dbReference>
<dbReference type="Gene3D" id="3.90.950.20">
    <property type="entry name" value="CinA-like"/>
    <property type="match status" value="1"/>
</dbReference>
<sequence length="418" mass="45979">MQLVKAEIITIGDELLYGQVVDTNSHWISQELDRLGVKVVRKTTVGDNRTDILAAFAEAEKRADLVLITGGLGPTQDDLTKPLLAEYFNCEIVEVPEAVEAVTAFFRRRGREMTPLNILQGHLPSCCTYVPNEVGTAPGMWFERNGTYWMSMPGVPHEMKKLMKDFVLPKLPSLFTLPVIFHKVIKTAGIGESWLADLIKEWENALPEHIRLAYLPSLGHVKLRLTGFGDDKTILAAEIQQQIDAVLPLIDKFVYGYDEETLETAIGKLLKQNGKTVALAESCSGGYISHLITSIAGSSTYFQGAVVPYHNQFKESILGVKKETLLHHGAVSEQTVREMAEGVRAVFKSDFGLASSGIAGPDGGSEEKPVGTVWISCAGKDFAEAKKLQLTQDRMLNIQLTGVAVLNLLRICINQNNK</sequence>
<dbReference type="OrthoDB" id="9801454at2"/>
<dbReference type="Pfam" id="PF00994">
    <property type="entry name" value="MoCF_biosynth"/>
    <property type="match status" value="1"/>
</dbReference>
<feature type="domain" description="MoaB/Mog" evidence="2">
    <location>
        <begin position="7"/>
        <end position="173"/>
    </location>
</feature>
<accession>A0A1H5Y7Z6</accession>
<protein>
    <recommendedName>
        <fullName evidence="1">CinA-like protein</fullName>
    </recommendedName>
</protein>
<dbReference type="SUPFAM" id="SSF53218">
    <property type="entry name" value="Molybdenum cofactor biosynthesis proteins"/>
    <property type="match status" value="1"/>
</dbReference>
<dbReference type="PIRSF" id="PIRSF006728">
    <property type="entry name" value="CinA"/>
    <property type="match status" value="1"/>
</dbReference>
<dbReference type="PANTHER" id="PTHR13939:SF0">
    <property type="entry name" value="NMN AMIDOHYDROLASE-LIKE PROTEIN YFAY"/>
    <property type="match status" value="1"/>
</dbReference>
<dbReference type="STRING" id="1120964.GCA_001313265_07340"/>
<gene>
    <name evidence="3" type="ORF">SAMN03080598_02873</name>
</gene>
<organism evidence="3 4">
    <name type="scientific">Algoriphagus boritolerans DSM 17298 = JCM 18970</name>
    <dbReference type="NCBI Taxonomy" id="1120964"/>
    <lineage>
        <taxon>Bacteria</taxon>
        <taxon>Pseudomonadati</taxon>
        <taxon>Bacteroidota</taxon>
        <taxon>Cytophagia</taxon>
        <taxon>Cytophagales</taxon>
        <taxon>Cyclobacteriaceae</taxon>
        <taxon>Algoriphagus</taxon>
    </lineage>
</organism>
<dbReference type="AlphaFoldDB" id="A0A1H5Y7Z6"/>
<dbReference type="Proteomes" id="UP000236736">
    <property type="component" value="Unassembled WGS sequence"/>
</dbReference>
<dbReference type="InterPro" id="IPR001453">
    <property type="entry name" value="MoaB/Mog_dom"/>
</dbReference>
<dbReference type="NCBIfam" id="NF001813">
    <property type="entry name" value="PRK00549.1"/>
    <property type="match status" value="1"/>
</dbReference>
<evidence type="ECO:0000256" key="1">
    <source>
        <dbReference type="HAMAP-Rule" id="MF_00226"/>
    </source>
</evidence>
<dbReference type="NCBIfam" id="TIGR00177">
    <property type="entry name" value="molyb_syn"/>
    <property type="match status" value="1"/>
</dbReference>
<dbReference type="NCBIfam" id="TIGR00199">
    <property type="entry name" value="PncC_domain"/>
    <property type="match status" value="1"/>
</dbReference>
<dbReference type="SMART" id="SM00852">
    <property type="entry name" value="MoCF_biosynth"/>
    <property type="match status" value="1"/>
</dbReference>